<gene>
    <name evidence="4" type="ORF">DFH05DRAFT_1469588</name>
</gene>
<feature type="compositionally biased region" description="Basic and acidic residues" evidence="2">
    <location>
        <begin position="523"/>
        <end position="537"/>
    </location>
</feature>
<dbReference type="Pfam" id="PF02179">
    <property type="entry name" value="BAG"/>
    <property type="match status" value="1"/>
</dbReference>
<dbReference type="AlphaFoldDB" id="A0A9W8PBW9"/>
<evidence type="ECO:0000313" key="4">
    <source>
        <dbReference type="EMBL" id="KAJ3751022.1"/>
    </source>
</evidence>
<protein>
    <recommendedName>
        <fullName evidence="3">BAG domain-containing protein</fullName>
    </recommendedName>
</protein>
<dbReference type="InterPro" id="IPR036533">
    <property type="entry name" value="BAG_dom_sf"/>
</dbReference>
<dbReference type="GO" id="GO:0051087">
    <property type="term" value="F:protein-folding chaperone binding"/>
    <property type="evidence" value="ECO:0007669"/>
    <property type="project" value="InterPro"/>
</dbReference>
<keyword evidence="5" id="KW-1185">Reference proteome</keyword>
<comment type="caution">
    <text evidence="4">The sequence shown here is derived from an EMBL/GenBank/DDBJ whole genome shotgun (WGS) entry which is preliminary data.</text>
</comment>
<dbReference type="Gene3D" id="1.20.58.120">
    <property type="entry name" value="BAG domain"/>
    <property type="match status" value="1"/>
</dbReference>
<dbReference type="InterPro" id="IPR003103">
    <property type="entry name" value="BAG_domain"/>
</dbReference>
<feature type="compositionally biased region" description="Low complexity" evidence="2">
    <location>
        <begin position="683"/>
        <end position="703"/>
    </location>
</feature>
<feature type="region of interest" description="Disordered" evidence="2">
    <location>
        <begin position="521"/>
        <end position="794"/>
    </location>
</feature>
<name>A0A9W8PBW9_9AGAR</name>
<evidence type="ECO:0000313" key="5">
    <source>
        <dbReference type="Proteomes" id="UP001142393"/>
    </source>
</evidence>
<sequence length="794" mass="88695">MYRYQPAYISALPTDLGYSRPQYSRPTYVSPFAEQLRAAEAQREEEELLRRLEEIRFQKQQDRFRRHFPCDSYTPYSSYLEDDELERSAAFRRRQQQQQFELEYLRRKQEEEARLLALKRAEEELKLQQLARLREEEEARVAALQRESEQVKARQNQSRKVLPCYLQDNSDDTQLCQLFGPQAQQQRPHTVRRSSSNVKSEPQTLEQLFTDFVKQLSNGKPEREQTPKPVGEEPQTKASSPAPREAVASPRNLEEVLRLMFNPQPHVSNTVPEKVASPSKPVAQVCHLFTFNRIIVLNNISLQEKPKTIKITEPHPVSGSDSRPVSALSLKEQLEARLNNDQSNEIKDTIQAILASLSNPSATPATASASETSPNNNRKGKGKAPEPQPNLTPISGDAHKALESVRAIEASLVALQDEFEFPSDVDFSPAPSRSSSPVRDDVSYTSEFDTPTLRKLAYTARNHPIRSYEQALSRLLVQLDEIESHGNADVRNSRKAVVARVEGALEELEQKVEARWNKRTRDHRVEREEEAEKKGEDTEAPMQERQVTSAQDDFTATSQPEVATVQRASDATVETISAFDSTLEESTETLPQRPSYAEVAKHQPDTSADPKPFSTPESNASPATEAAESIDAAFSDSNAQGEEHTEELTVLSTEVSVVEPLPQTENDSVSGTETEVETSASIEPEVSTVSSSLSSSSQSQVPEESYRSVYSDASVDTIRPSEPPSIPDDKLESDVEQLQASEDGHSNSSEESEAEVVVDTFLLSKKDAAADDIPSKQSELDLEDAGSDWSEVEA</sequence>
<organism evidence="4 5">
    <name type="scientific">Lentinula detonsa</name>
    <dbReference type="NCBI Taxonomy" id="2804962"/>
    <lineage>
        <taxon>Eukaryota</taxon>
        <taxon>Fungi</taxon>
        <taxon>Dikarya</taxon>
        <taxon>Basidiomycota</taxon>
        <taxon>Agaricomycotina</taxon>
        <taxon>Agaricomycetes</taxon>
        <taxon>Agaricomycetidae</taxon>
        <taxon>Agaricales</taxon>
        <taxon>Marasmiineae</taxon>
        <taxon>Omphalotaceae</taxon>
        <taxon>Lentinula</taxon>
    </lineage>
</organism>
<feature type="compositionally biased region" description="Basic and acidic residues" evidence="2">
    <location>
        <begin position="220"/>
        <end position="235"/>
    </location>
</feature>
<evidence type="ECO:0000256" key="2">
    <source>
        <dbReference type="SAM" id="MobiDB-lite"/>
    </source>
</evidence>
<feature type="compositionally biased region" description="Low complexity" evidence="2">
    <location>
        <begin position="360"/>
        <end position="377"/>
    </location>
</feature>
<evidence type="ECO:0000259" key="3">
    <source>
        <dbReference type="PROSITE" id="PS51035"/>
    </source>
</evidence>
<feature type="compositionally biased region" description="Acidic residues" evidence="2">
    <location>
        <begin position="780"/>
        <end position="794"/>
    </location>
</feature>
<feature type="region of interest" description="Disordered" evidence="2">
    <location>
        <begin position="217"/>
        <end position="248"/>
    </location>
</feature>
<dbReference type="PROSITE" id="PS51035">
    <property type="entry name" value="BAG"/>
    <property type="match status" value="1"/>
</dbReference>
<feature type="region of interest" description="Disordered" evidence="2">
    <location>
        <begin position="423"/>
        <end position="444"/>
    </location>
</feature>
<accession>A0A9W8PBW9</accession>
<reference evidence="4 5" key="1">
    <citation type="journal article" date="2023" name="Proc. Natl. Acad. Sci. U.S.A.">
        <title>A global phylogenomic analysis of the shiitake genus Lentinula.</title>
        <authorList>
            <person name="Sierra-Patev S."/>
            <person name="Min B."/>
            <person name="Naranjo-Ortiz M."/>
            <person name="Looney B."/>
            <person name="Konkel Z."/>
            <person name="Slot J.C."/>
            <person name="Sakamoto Y."/>
            <person name="Steenwyk J.L."/>
            <person name="Rokas A."/>
            <person name="Carro J."/>
            <person name="Camarero S."/>
            <person name="Ferreira P."/>
            <person name="Molpeceres G."/>
            <person name="Ruiz-Duenas F.J."/>
            <person name="Serrano A."/>
            <person name="Henrissat B."/>
            <person name="Drula E."/>
            <person name="Hughes K.W."/>
            <person name="Mata J.L."/>
            <person name="Ishikawa N.K."/>
            <person name="Vargas-Isla R."/>
            <person name="Ushijima S."/>
            <person name="Smith C.A."/>
            <person name="Donoghue J."/>
            <person name="Ahrendt S."/>
            <person name="Andreopoulos W."/>
            <person name="He G."/>
            <person name="LaButti K."/>
            <person name="Lipzen A."/>
            <person name="Ng V."/>
            <person name="Riley R."/>
            <person name="Sandor L."/>
            <person name="Barry K."/>
            <person name="Martinez A.T."/>
            <person name="Xiao Y."/>
            <person name="Gibbons J.G."/>
            <person name="Terashima K."/>
            <person name="Grigoriev I.V."/>
            <person name="Hibbett D."/>
        </authorList>
    </citation>
    <scope>NUCLEOTIDE SEQUENCE [LARGE SCALE GENOMIC DNA]</scope>
    <source>
        <strain evidence="4 5">TFB7810</strain>
    </source>
</reference>
<feature type="region of interest" description="Disordered" evidence="2">
    <location>
        <begin position="182"/>
        <end position="204"/>
    </location>
</feature>
<feature type="coiled-coil region" evidence="1">
    <location>
        <begin position="108"/>
        <end position="154"/>
    </location>
</feature>
<feature type="region of interest" description="Disordered" evidence="2">
    <location>
        <begin position="360"/>
        <end position="396"/>
    </location>
</feature>
<feature type="compositionally biased region" description="Low complexity" evidence="2">
    <location>
        <begin position="425"/>
        <end position="437"/>
    </location>
</feature>
<dbReference type="Proteomes" id="UP001142393">
    <property type="component" value="Unassembled WGS sequence"/>
</dbReference>
<evidence type="ECO:0000256" key="1">
    <source>
        <dbReference type="SAM" id="Coils"/>
    </source>
</evidence>
<proteinExistence type="predicted"/>
<keyword evidence="1" id="KW-0175">Coiled coil</keyword>
<dbReference type="EMBL" id="JANVFU010000001">
    <property type="protein sequence ID" value="KAJ3751022.1"/>
    <property type="molecule type" value="Genomic_DNA"/>
</dbReference>
<feature type="compositionally biased region" description="Polar residues" evidence="2">
    <location>
        <begin position="545"/>
        <end position="580"/>
    </location>
</feature>
<feature type="compositionally biased region" description="Polar residues" evidence="2">
    <location>
        <begin position="663"/>
        <end position="681"/>
    </location>
</feature>
<dbReference type="SUPFAM" id="SSF63491">
    <property type="entry name" value="BAG domain"/>
    <property type="match status" value="1"/>
</dbReference>
<feature type="domain" description="BAG" evidence="3">
    <location>
        <begin position="472"/>
        <end position="512"/>
    </location>
</feature>